<evidence type="ECO:0000313" key="1">
    <source>
        <dbReference type="EMBL" id="EHG16254.1"/>
    </source>
</evidence>
<comment type="caution">
    <text evidence="1">The sequence shown here is derived from an EMBL/GenBank/DDBJ whole genome shotgun (WGS) entry which is preliminary data.</text>
</comment>
<evidence type="ECO:0000313" key="2">
    <source>
        <dbReference type="Proteomes" id="UP000004597"/>
    </source>
</evidence>
<dbReference type="AlphaFoldDB" id="G6AG63"/>
<accession>G6AG63</accession>
<dbReference type="EMBL" id="AFXP01000009">
    <property type="protein sequence ID" value="EHG16254.1"/>
    <property type="molecule type" value="Genomic_DNA"/>
</dbReference>
<keyword evidence="2" id="KW-1185">Reference proteome</keyword>
<dbReference type="HOGENOM" id="CLU_3203492_0_0_10"/>
<proteinExistence type="predicted"/>
<name>G6AG63_9BACT</name>
<gene>
    <name evidence="1" type="ORF">HMPREF9138_01090</name>
</gene>
<organism evidence="1 2">
    <name type="scientific">Prevotella histicola F0411</name>
    <dbReference type="NCBI Taxonomy" id="857291"/>
    <lineage>
        <taxon>Bacteria</taxon>
        <taxon>Pseudomonadati</taxon>
        <taxon>Bacteroidota</taxon>
        <taxon>Bacteroidia</taxon>
        <taxon>Bacteroidales</taxon>
        <taxon>Prevotellaceae</taxon>
        <taxon>Prevotella</taxon>
    </lineage>
</organism>
<dbReference type="Proteomes" id="UP000004597">
    <property type="component" value="Unassembled WGS sequence"/>
</dbReference>
<reference evidence="1 2" key="1">
    <citation type="submission" date="2011-10" db="EMBL/GenBank/DDBJ databases">
        <title>The Genome Sequence of Prevotella histicola F0411.</title>
        <authorList>
            <consortium name="The Broad Institute Genome Sequencing Platform"/>
            <person name="Earl A."/>
            <person name="Ward D."/>
            <person name="Feldgarden M."/>
            <person name="Gevers D."/>
            <person name="Izard J."/>
            <person name="Ganesan A."/>
            <person name="Blanton J.M."/>
            <person name="Baranova O.V."/>
            <person name="Tanner A.C."/>
            <person name="Mathney J.M.J."/>
            <person name="Dewhirst F.E."/>
            <person name="Young S.K."/>
            <person name="Zeng Q."/>
            <person name="Gargeya S."/>
            <person name="Fitzgerald M."/>
            <person name="Haas B."/>
            <person name="Abouelleil A."/>
            <person name="Alvarado L."/>
            <person name="Arachchi H.M."/>
            <person name="Berlin A."/>
            <person name="Brown A."/>
            <person name="Chapman S.B."/>
            <person name="Chen Z."/>
            <person name="Dunbar C."/>
            <person name="Freedman E."/>
            <person name="Gearin G."/>
            <person name="Gellesch M."/>
            <person name="Goldberg J."/>
            <person name="Griggs A."/>
            <person name="Gujja S."/>
            <person name="Heiman D."/>
            <person name="Howarth C."/>
            <person name="Larson L."/>
            <person name="Lui A."/>
            <person name="MacDonald P.J.P."/>
            <person name="Montmayeur A."/>
            <person name="Murphy C."/>
            <person name="Neiman D."/>
            <person name="Pearson M."/>
            <person name="Priest M."/>
            <person name="Roberts A."/>
            <person name="Saif S."/>
            <person name="Shea T."/>
            <person name="Shenoy N."/>
            <person name="Sisk P."/>
            <person name="Stolte C."/>
            <person name="Sykes S."/>
            <person name="Wortman J."/>
            <person name="Nusbaum C."/>
            <person name="Birren B."/>
        </authorList>
    </citation>
    <scope>NUCLEOTIDE SEQUENCE [LARGE SCALE GENOMIC DNA]</scope>
    <source>
        <strain evidence="1 2">F0411</strain>
    </source>
</reference>
<sequence>MQIGIFNKGHLFATVDFKRAVASKYLQSFQISSIYTTIWINDTLL</sequence>
<protein>
    <submittedName>
        <fullName evidence="1">Uncharacterized protein</fullName>
    </submittedName>
</protein>